<evidence type="ECO:0000313" key="7">
    <source>
        <dbReference type="EMBL" id="EFD92287.1"/>
    </source>
</evidence>
<dbReference type="Pfam" id="PF00281">
    <property type="entry name" value="Ribosomal_L5"/>
    <property type="match status" value="1"/>
</dbReference>
<organism evidence="7 8">
    <name type="scientific">Candidatus Parvarchaeum acidophilus ARMAN-5</name>
    <dbReference type="NCBI Taxonomy" id="662762"/>
    <lineage>
        <taxon>Archaea</taxon>
        <taxon>Candidatus Parvarchaeota</taxon>
        <taxon>Candidatus Parvarchaeum</taxon>
    </lineage>
</organism>
<comment type="similarity">
    <text evidence="1 4">Belongs to the universal ribosomal protein uL5 family.</text>
</comment>
<reference evidence="7 8" key="1">
    <citation type="journal article" date="2010" name="Proc. Natl. Acad. Sci. U.S.A.">
        <title>Enigmatic, ultrasmall, uncultivated Archaea.</title>
        <authorList>
            <person name="Baker B.J."/>
            <person name="Comolli L.R."/>
            <person name="Dick G.J."/>
            <person name="Hauser L.J."/>
            <person name="Hyatt D."/>
            <person name="Dill B.D."/>
            <person name="Land M.L."/>
            <person name="Verberkmoes N.C."/>
            <person name="Hettich R.L."/>
            <person name="Banfield J.F."/>
        </authorList>
    </citation>
    <scope>NUCLEOTIDE SEQUENCE [LARGE SCALE GENOMIC DNA]</scope>
</reference>
<dbReference type="PIRSF" id="PIRSF002161">
    <property type="entry name" value="Ribosomal_L5"/>
    <property type="match status" value="1"/>
</dbReference>
<dbReference type="GO" id="GO:1990904">
    <property type="term" value="C:ribonucleoprotein complex"/>
    <property type="evidence" value="ECO:0007669"/>
    <property type="project" value="UniProtKB-KW"/>
</dbReference>
<dbReference type="GO" id="GO:0006412">
    <property type="term" value="P:translation"/>
    <property type="evidence" value="ECO:0007669"/>
    <property type="project" value="InterPro"/>
</dbReference>
<evidence type="ECO:0000256" key="4">
    <source>
        <dbReference type="RuleBase" id="RU003930"/>
    </source>
</evidence>
<evidence type="ECO:0000313" key="8">
    <source>
        <dbReference type="Proteomes" id="UP000009376"/>
    </source>
</evidence>
<feature type="domain" description="Large ribosomal subunit protein uL5 N-terminal" evidence="5">
    <location>
        <begin position="3"/>
        <end position="56"/>
    </location>
</feature>
<dbReference type="InterPro" id="IPR031309">
    <property type="entry name" value="Ribosomal_uL5_C"/>
</dbReference>
<dbReference type="NCBIfam" id="NF003258">
    <property type="entry name" value="PRK04219.1"/>
    <property type="match status" value="1"/>
</dbReference>
<evidence type="ECO:0000256" key="2">
    <source>
        <dbReference type="ARBA" id="ARBA00022980"/>
    </source>
</evidence>
<dbReference type="EMBL" id="GG745612">
    <property type="protein sequence ID" value="EFD92287.1"/>
    <property type="molecule type" value="Genomic_DNA"/>
</dbReference>
<dbReference type="AlphaFoldDB" id="D6GWY6"/>
<evidence type="ECO:0000256" key="3">
    <source>
        <dbReference type="ARBA" id="ARBA00023274"/>
    </source>
</evidence>
<proteinExistence type="inferred from homology"/>
<dbReference type="GO" id="GO:0003735">
    <property type="term" value="F:structural constituent of ribosome"/>
    <property type="evidence" value="ECO:0007669"/>
    <property type="project" value="InterPro"/>
</dbReference>
<keyword evidence="3 4" id="KW-0687">Ribonucleoprotein</keyword>
<feature type="domain" description="Large ribosomal subunit protein uL5 C-terminal" evidence="6">
    <location>
        <begin position="60"/>
        <end position="135"/>
    </location>
</feature>
<evidence type="ECO:0000259" key="6">
    <source>
        <dbReference type="Pfam" id="PF00673"/>
    </source>
</evidence>
<dbReference type="InterPro" id="IPR002132">
    <property type="entry name" value="Ribosomal_uL5"/>
</dbReference>
<dbReference type="Proteomes" id="UP000009376">
    <property type="component" value="Unassembled WGS sequence"/>
</dbReference>
<keyword evidence="2 4" id="KW-0689">Ribosomal protein</keyword>
<dbReference type="PANTHER" id="PTHR11994">
    <property type="entry name" value="60S RIBOSOMAL PROTEIN L11-RELATED"/>
    <property type="match status" value="1"/>
</dbReference>
<dbReference type="Pfam" id="PF00673">
    <property type="entry name" value="Ribosomal_L5_C"/>
    <property type="match status" value="1"/>
</dbReference>
<evidence type="ECO:0000256" key="1">
    <source>
        <dbReference type="ARBA" id="ARBA00008553"/>
    </source>
</evidence>
<dbReference type="Gene3D" id="3.30.1440.10">
    <property type="match status" value="1"/>
</dbReference>
<accession>D6GWY6</accession>
<sequence>MENKMRDILVEKITLNIGVGEPGERLEKIKALLEQISGAKVVKTETKRRIPEWGLRPGLEIGVKTTLRGEKAEEVLKRMFTAVENTIPASKFDRNGNLSFGVKEYIHIPGAKYDYTIGIVGISVNVTLFRRGFSISRKRNKSSIGKSHLIKKEEAEDFIKNKYNVKVI</sequence>
<dbReference type="InterPro" id="IPR031310">
    <property type="entry name" value="Ribosomal_uL5_N"/>
</dbReference>
<dbReference type="SUPFAM" id="SSF55282">
    <property type="entry name" value="RL5-like"/>
    <property type="match status" value="1"/>
</dbReference>
<dbReference type="GO" id="GO:0005840">
    <property type="term" value="C:ribosome"/>
    <property type="evidence" value="ECO:0007669"/>
    <property type="project" value="UniProtKB-KW"/>
</dbReference>
<dbReference type="InterPro" id="IPR057266">
    <property type="entry name" value="Ribosomal_uL5_euk/arc-type"/>
</dbReference>
<gene>
    <name evidence="7" type="ORF">BJBARM5_1009</name>
</gene>
<protein>
    <submittedName>
        <fullName evidence="7">Ribosomal protein L5</fullName>
    </submittedName>
</protein>
<evidence type="ECO:0000259" key="5">
    <source>
        <dbReference type="Pfam" id="PF00281"/>
    </source>
</evidence>
<name>D6GWY6_PARA5</name>
<dbReference type="InterPro" id="IPR022803">
    <property type="entry name" value="Ribosomal_uL5_dom_sf"/>
</dbReference>